<evidence type="ECO:0000256" key="1">
    <source>
        <dbReference type="SAM" id="SignalP"/>
    </source>
</evidence>
<keyword evidence="3" id="KW-1185">Reference proteome</keyword>
<reference evidence="2 3" key="1">
    <citation type="journal article" date="2013" name="Genome Biol. Evol.">
        <title>Genomes of Stigonematalean cyanobacteria (subsection V) and the evolution of oxygenic photosynthesis from prokaryotes to plastids.</title>
        <authorList>
            <person name="Dagan T."/>
            <person name="Roettger M."/>
            <person name="Stucken K."/>
            <person name="Landan G."/>
            <person name="Koch R."/>
            <person name="Major P."/>
            <person name="Gould S.B."/>
            <person name="Goremykin V.V."/>
            <person name="Rippka R."/>
            <person name="Tandeau de Marsac N."/>
            <person name="Gugger M."/>
            <person name="Lockhart P.J."/>
            <person name="Allen J.F."/>
            <person name="Brune I."/>
            <person name="Maus I."/>
            <person name="Puhler A."/>
            <person name="Martin W.F."/>
        </authorList>
    </citation>
    <scope>NUCLEOTIDE SEQUENCE [LARGE SCALE GENOMIC DNA]</scope>
    <source>
        <strain evidence="2 3">PCC 7110</strain>
    </source>
</reference>
<evidence type="ECO:0000313" key="3">
    <source>
        <dbReference type="Proteomes" id="UP000076925"/>
    </source>
</evidence>
<gene>
    <name evidence="2" type="ORF">WA1_00110</name>
</gene>
<dbReference type="Pfam" id="PF12974">
    <property type="entry name" value="Phosphonate-bd"/>
    <property type="match status" value="1"/>
</dbReference>
<organism evidence="2 3">
    <name type="scientific">Scytonema hofmannii PCC 7110</name>
    <dbReference type="NCBI Taxonomy" id="128403"/>
    <lineage>
        <taxon>Bacteria</taxon>
        <taxon>Bacillati</taxon>
        <taxon>Cyanobacteriota</taxon>
        <taxon>Cyanophyceae</taxon>
        <taxon>Nostocales</taxon>
        <taxon>Scytonemataceae</taxon>
        <taxon>Scytonema</taxon>
    </lineage>
</organism>
<dbReference type="Proteomes" id="UP000076925">
    <property type="component" value="Unassembled WGS sequence"/>
</dbReference>
<protein>
    <submittedName>
        <fullName evidence="2">Phosphonate ABC transporter substrate-binding protein</fullName>
    </submittedName>
</protein>
<dbReference type="RefSeq" id="WP_017742269.1">
    <property type="nucleotide sequence ID" value="NZ_KQ976354.1"/>
</dbReference>
<dbReference type="PROSITE" id="PS51257">
    <property type="entry name" value="PROKAR_LIPOPROTEIN"/>
    <property type="match status" value="1"/>
</dbReference>
<accession>A0A139XG03</accession>
<dbReference type="OrthoDB" id="480969at2"/>
<dbReference type="PANTHER" id="PTHR35841">
    <property type="entry name" value="PHOSPHONATES-BINDING PERIPLASMIC PROTEIN"/>
    <property type="match status" value="1"/>
</dbReference>
<name>A0A139XG03_9CYAN</name>
<evidence type="ECO:0000313" key="2">
    <source>
        <dbReference type="EMBL" id="KYC43616.1"/>
    </source>
</evidence>
<dbReference type="SUPFAM" id="SSF53850">
    <property type="entry name" value="Periplasmic binding protein-like II"/>
    <property type="match status" value="1"/>
</dbReference>
<keyword evidence="1" id="KW-0732">Signal</keyword>
<proteinExistence type="predicted"/>
<dbReference type="EMBL" id="ANNX02000012">
    <property type="protein sequence ID" value="KYC43616.1"/>
    <property type="molecule type" value="Genomic_DNA"/>
</dbReference>
<dbReference type="AlphaFoldDB" id="A0A139XG03"/>
<feature type="chain" id="PRO_5007300680" evidence="1">
    <location>
        <begin position="22"/>
        <end position="284"/>
    </location>
</feature>
<dbReference type="Gene3D" id="3.40.190.10">
    <property type="entry name" value="Periplasmic binding protein-like II"/>
    <property type="match status" value="2"/>
</dbReference>
<dbReference type="PANTHER" id="PTHR35841:SF1">
    <property type="entry name" value="PHOSPHONATES-BINDING PERIPLASMIC PROTEIN"/>
    <property type="match status" value="1"/>
</dbReference>
<feature type="signal peptide" evidence="1">
    <location>
        <begin position="1"/>
        <end position="21"/>
    </location>
</feature>
<comment type="caution">
    <text evidence="2">The sequence shown here is derived from an EMBL/GenBank/DDBJ whole genome shotgun (WGS) entry which is preliminary data.</text>
</comment>
<sequence length="284" mass="31742">MSFTFSRRCFFLQLLLLSACAVKSRQSQGDRLTIGVISYEQGEQTRDRFTRFGRYLAEKTGARVEIEPAFNENLALRRIADGAWSLVFAPPGLAAIAMAKHQYSALFPLLGTSNLQSIFVVRQDSPIQDLKALQQKTVALGYLGSATGYYLPLYNLYGLTLAEIQFAPTPKTVLEWVAQEKVTAGALSNEEFNLYSPNLNTTQFRILFADVHKVPPGVVLISPSVEHNRQDVIRKIMNAATPILTQELGYVPNGKLPDYQYMISVVERVTSIAHEVHNKPARLF</sequence>
<dbReference type="STRING" id="128403.WA1_00110"/>